<dbReference type="RefSeq" id="WP_016888510.1">
    <property type="nucleotide sequence ID" value="NZ_CSTW01000002.1"/>
</dbReference>
<gene>
    <name evidence="1" type="ORF">ERS075579_03244</name>
</gene>
<dbReference type="Proteomes" id="UP000045782">
    <property type="component" value="Unassembled WGS sequence"/>
</dbReference>
<evidence type="ECO:0000313" key="1">
    <source>
        <dbReference type="EMBL" id="CPV60520.1"/>
    </source>
</evidence>
<sequence>MGIEFDSRGPVSIPGVGPVVGSEFAEVAVSIDSRGNSPRLRLEDLRTGRVRFLDALELETIIWLPDSGLDSLLDPSAHRWRGEA</sequence>
<reference evidence="1 2" key="1">
    <citation type="submission" date="2015-03" db="EMBL/GenBank/DDBJ databases">
        <authorList>
            <person name="Murphy D."/>
        </authorList>
    </citation>
    <scope>NUCLEOTIDE SEQUENCE [LARGE SCALE GENOMIC DNA]</scope>
    <source>
        <strain evidence="1 2">PAP088</strain>
    </source>
</reference>
<dbReference type="EMBL" id="CSWP01000006">
    <property type="protein sequence ID" value="CPV60520.1"/>
    <property type="molecule type" value="Genomic_DNA"/>
</dbReference>
<dbReference type="AlphaFoldDB" id="A0A0U0ZQT1"/>
<accession>A0A0U0ZQT1</accession>
<name>A0A0U0ZQT1_9MYCO</name>
<proteinExistence type="predicted"/>
<evidence type="ECO:0000313" key="2">
    <source>
        <dbReference type="Proteomes" id="UP000045782"/>
    </source>
</evidence>
<protein>
    <submittedName>
        <fullName evidence="1">Uncharacterized protein</fullName>
    </submittedName>
</protein>
<organism evidence="1 2">
    <name type="scientific">Mycobacteroides abscessus</name>
    <dbReference type="NCBI Taxonomy" id="36809"/>
    <lineage>
        <taxon>Bacteria</taxon>
        <taxon>Bacillati</taxon>
        <taxon>Actinomycetota</taxon>
        <taxon>Actinomycetes</taxon>
        <taxon>Mycobacteriales</taxon>
        <taxon>Mycobacteriaceae</taxon>
        <taxon>Mycobacteroides</taxon>
    </lineage>
</organism>